<dbReference type="OrthoDB" id="10037236at2759"/>
<protein>
    <submittedName>
        <fullName evidence="1">Uncharacterized protein</fullName>
    </submittedName>
</protein>
<name>A0A6S7GXL8_PARCT</name>
<dbReference type="EMBL" id="CACRXK020002577">
    <property type="protein sequence ID" value="CAB3994989.1"/>
    <property type="molecule type" value="Genomic_DNA"/>
</dbReference>
<dbReference type="PANTHER" id="PTHR33332">
    <property type="entry name" value="REVERSE TRANSCRIPTASE DOMAIN-CONTAINING PROTEIN"/>
    <property type="match status" value="1"/>
</dbReference>
<dbReference type="AlphaFoldDB" id="A0A6S7GXL8"/>
<dbReference type="Proteomes" id="UP001152795">
    <property type="component" value="Unassembled WGS sequence"/>
</dbReference>
<reference evidence="1" key="1">
    <citation type="submission" date="2020-04" db="EMBL/GenBank/DDBJ databases">
        <authorList>
            <person name="Alioto T."/>
            <person name="Alioto T."/>
            <person name="Gomez Garrido J."/>
        </authorList>
    </citation>
    <scope>NUCLEOTIDE SEQUENCE</scope>
    <source>
        <strain evidence="1">A484AB</strain>
    </source>
</reference>
<gene>
    <name evidence="1" type="ORF">PACLA_8A025475</name>
</gene>
<evidence type="ECO:0000313" key="1">
    <source>
        <dbReference type="EMBL" id="CAB3994989.1"/>
    </source>
</evidence>
<evidence type="ECO:0000313" key="2">
    <source>
        <dbReference type="Proteomes" id="UP001152795"/>
    </source>
</evidence>
<proteinExistence type="predicted"/>
<organism evidence="1 2">
    <name type="scientific">Paramuricea clavata</name>
    <name type="common">Red gorgonian</name>
    <name type="synonym">Violescent sea-whip</name>
    <dbReference type="NCBI Taxonomy" id="317549"/>
    <lineage>
        <taxon>Eukaryota</taxon>
        <taxon>Metazoa</taxon>
        <taxon>Cnidaria</taxon>
        <taxon>Anthozoa</taxon>
        <taxon>Octocorallia</taxon>
        <taxon>Malacalcyonacea</taxon>
        <taxon>Plexauridae</taxon>
        <taxon>Paramuricea</taxon>
    </lineage>
</organism>
<keyword evidence="2" id="KW-1185">Reference proteome</keyword>
<accession>A0A6S7GXL8</accession>
<sequence>MINDLKIASPRSSNGKYVDDLTISEIVPTREVSILQNKLDTIGDWTCTNNMKLNLQKCKEMIVSFRRDIERPPPILVVENSGLESIESHKVLGLTIQNNLKWDLDIIEIVTKASKRLHILRVLKRS</sequence>
<comment type="caution">
    <text evidence="1">The sequence shown here is derived from an EMBL/GenBank/DDBJ whole genome shotgun (WGS) entry which is preliminary data.</text>
</comment>